<proteinExistence type="predicted"/>
<evidence type="ECO:0000256" key="2">
    <source>
        <dbReference type="SAM" id="Phobius"/>
    </source>
</evidence>
<feature type="transmembrane region" description="Helical" evidence="2">
    <location>
        <begin position="135"/>
        <end position="155"/>
    </location>
</feature>
<sequence length="274" mass="27967">MRTISTPYYRKMTEPTQSGPYAGPPTPQHQPTTPAPGWAPPPQHGAPYPYAATPPAGYGRPATPPRDPAATADRTSGALLILGAVLAVGSSFATLDKSVQYVDEAQEEPVYETVAKAWSYTSGDIGGETESVTQFSGALLLFGALVAVAAAVLLLTGRGRRLPLGAGLTVGGAVLLLGTTLSVLTEAFNDTQWDGDGRTTTFGAGFYLLAVAFLLALGATVTTVLAGRRPAGAHPGPARTPQPWQTPPGGAPAAPAAQPFPPARPPAPPTAPQG</sequence>
<dbReference type="Proteomes" id="UP000661025">
    <property type="component" value="Unassembled WGS sequence"/>
</dbReference>
<keyword evidence="2" id="KW-1133">Transmembrane helix</keyword>
<keyword evidence="2" id="KW-0812">Transmembrane</keyword>
<gene>
    <name evidence="3" type="ORF">IHE70_14640</name>
</gene>
<feature type="compositionally biased region" description="Pro residues" evidence="1">
    <location>
        <begin position="22"/>
        <end position="44"/>
    </location>
</feature>
<feature type="compositionally biased region" description="Low complexity" evidence="1">
    <location>
        <begin position="45"/>
        <end position="61"/>
    </location>
</feature>
<evidence type="ECO:0000256" key="1">
    <source>
        <dbReference type="SAM" id="MobiDB-lite"/>
    </source>
</evidence>
<feature type="transmembrane region" description="Helical" evidence="2">
    <location>
        <begin position="204"/>
        <end position="226"/>
    </location>
</feature>
<dbReference type="AlphaFoldDB" id="A0A927L1P3"/>
<feature type="compositionally biased region" description="Pro residues" evidence="1">
    <location>
        <begin position="258"/>
        <end position="274"/>
    </location>
</feature>
<feature type="compositionally biased region" description="Pro residues" evidence="1">
    <location>
        <begin position="238"/>
        <end position="250"/>
    </location>
</feature>
<reference evidence="3" key="1">
    <citation type="submission" date="2020-09" db="EMBL/GenBank/DDBJ databases">
        <title>Streptomyces canutascabiei sp. nov., which causes potato common scab and is distributed across the world.</title>
        <authorList>
            <person name="Nguyen H.P."/>
            <person name="Weisberg A.J."/>
            <person name="Chang J.H."/>
            <person name="Clarke C.R."/>
        </authorList>
    </citation>
    <scope>NUCLEOTIDE SEQUENCE</scope>
    <source>
        <strain evidence="3">ID-01-6.2a</strain>
    </source>
</reference>
<feature type="region of interest" description="Disordered" evidence="1">
    <location>
        <begin position="1"/>
        <end position="72"/>
    </location>
</feature>
<comment type="caution">
    <text evidence="3">The sequence shown here is derived from an EMBL/GenBank/DDBJ whole genome shotgun (WGS) entry which is preliminary data.</text>
</comment>
<organism evidence="3 4">
    <name type="scientific">Streptomyces caniscabiei</name>
    <dbReference type="NCBI Taxonomy" id="2746961"/>
    <lineage>
        <taxon>Bacteria</taxon>
        <taxon>Bacillati</taxon>
        <taxon>Actinomycetota</taxon>
        <taxon>Actinomycetes</taxon>
        <taxon>Kitasatosporales</taxon>
        <taxon>Streptomycetaceae</taxon>
        <taxon>Streptomyces</taxon>
    </lineage>
</organism>
<feature type="transmembrane region" description="Helical" evidence="2">
    <location>
        <begin position="76"/>
        <end position="95"/>
    </location>
</feature>
<feature type="transmembrane region" description="Helical" evidence="2">
    <location>
        <begin position="162"/>
        <end position="184"/>
    </location>
</feature>
<dbReference type="EMBL" id="JACYXT010000005">
    <property type="protein sequence ID" value="MBD9724430.1"/>
    <property type="molecule type" value="Genomic_DNA"/>
</dbReference>
<feature type="region of interest" description="Disordered" evidence="1">
    <location>
        <begin position="230"/>
        <end position="274"/>
    </location>
</feature>
<evidence type="ECO:0000313" key="4">
    <source>
        <dbReference type="Proteomes" id="UP000661025"/>
    </source>
</evidence>
<name>A0A927L1P3_9ACTN</name>
<protein>
    <submittedName>
        <fullName evidence="3">Uncharacterized protein</fullName>
    </submittedName>
</protein>
<evidence type="ECO:0000313" key="3">
    <source>
        <dbReference type="EMBL" id="MBD9724430.1"/>
    </source>
</evidence>
<keyword evidence="2" id="KW-0472">Membrane</keyword>
<accession>A0A927L1P3</accession>